<accession>A0A6J5P9J6</accession>
<name>A0A6J5P9J6_9CAUD</name>
<dbReference type="EMBL" id="LR796794">
    <property type="protein sequence ID" value="CAB4166626.1"/>
    <property type="molecule type" value="Genomic_DNA"/>
</dbReference>
<evidence type="ECO:0000313" key="1">
    <source>
        <dbReference type="EMBL" id="CAB4166626.1"/>
    </source>
</evidence>
<organism evidence="1">
    <name type="scientific">uncultured Caudovirales phage</name>
    <dbReference type="NCBI Taxonomy" id="2100421"/>
    <lineage>
        <taxon>Viruses</taxon>
        <taxon>Duplodnaviria</taxon>
        <taxon>Heunggongvirae</taxon>
        <taxon>Uroviricota</taxon>
        <taxon>Caudoviricetes</taxon>
        <taxon>Peduoviridae</taxon>
        <taxon>Maltschvirus</taxon>
        <taxon>Maltschvirus maltsch</taxon>
    </lineage>
</organism>
<reference evidence="1" key="1">
    <citation type="submission" date="2020-04" db="EMBL/GenBank/DDBJ databases">
        <authorList>
            <person name="Chiriac C."/>
            <person name="Salcher M."/>
            <person name="Ghai R."/>
            <person name="Kavagutti S V."/>
        </authorList>
    </citation>
    <scope>NUCLEOTIDE SEQUENCE</scope>
</reference>
<gene>
    <name evidence="1" type="ORF">UFOVP836_45</name>
</gene>
<sequence length="143" mass="15344">MRVQEALVRELTKTTSATYAIVGTRVYWNLIPKNPQFPMVRISKTGKRSIIQGLTFTSEPSITDIQIGCFAKTQEGAADLADAITADLSGYGTTWGTLPLTSPVAGDALTAKIEPTGEEDLISDDLVELGVAGEARTFSVHTR</sequence>
<proteinExistence type="predicted"/>
<protein>
    <submittedName>
        <fullName evidence="1">Uncharacterized protein</fullName>
    </submittedName>
</protein>